<dbReference type="PRINTS" id="PR01181">
    <property type="entry name" value="DAPDCRBXLASE"/>
</dbReference>
<feature type="binding site" evidence="5">
    <location>
        <position position="221"/>
    </location>
    <ligand>
        <name>pyridoxal 5'-phosphate</name>
        <dbReference type="ChEBI" id="CHEBI:597326"/>
    </ligand>
</feature>
<accession>A0AAU9CY47</accession>
<dbReference type="SUPFAM" id="SSF51419">
    <property type="entry name" value="PLP-binding barrel"/>
    <property type="match status" value="1"/>
</dbReference>
<comment type="cofactor">
    <cofactor evidence="1 5 7 8">
        <name>pyridoxal 5'-phosphate</name>
        <dbReference type="ChEBI" id="CHEBI:597326"/>
    </cofactor>
</comment>
<keyword evidence="4 5" id="KW-0456">Lyase</keyword>
<feature type="binding site" evidence="5">
    <location>
        <position position="305"/>
    </location>
    <ligand>
        <name>substrate</name>
    </ligand>
</feature>
<comment type="similarity">
    <text evidence="5">Belongs to the Orn/Lys/Arg decarboxylase class-II family. LysA subfamily.</text>
</comment>
<organism evidence="11 12">
    <name type="scientific">Fulvitalea axinellae</name>
    <dbReference type="NCBI Taxonomy" id="1182444"/>
    <lineage>
        <taxon>Bacteria</taxon>
        <taxon>Pseudomonadati</taxon>
        <taxon>Bacteroidota</taxon>
        <taxon>Cytophagia</taxon>
        <taxon>Cytophagales</taxon>
        <taxon>Persicobacteraceae</taxon>
        <taxon>Fulvitalea</taxon>
    </lineage>
</organism>
<geneLocation type="plasmid" evidence="11 12">
    <name>pFA2</name>
</geneLocation>
<evidence type="ECO:0000256" key="8">
    <source>
        <dbReference type="RuleBase" id="RU003738"/>
    </source>
</evidence>
<evidence type="ECO:0000259" key="9">
    <source>
        <dbReference type="Pfam" id="PF00278"/>
    </source>
</evidence>
<protein>
    <recommendedName>
        <fullName evidence="5 6">Diaminopimelate decarboxylase</fullName>
        <shortName evidence="5">DAP decarboxylase</shortName>
        <shortName evidence="5">DAPDC</shortName>
        <ecNumber evidence="5 6">4.1.1.20</ecNumber>
    </recommendedName>
</protein>
<dbReference type="GO" id="GO:0009089">
    <property type="term" value="P:lysine biosynthetic process via diaminopimelate"/>
    <property type="evidence" value="ECO:0007669"/>
    <property type="project" value="UniProtKB-UniRule"/>
</dbReference>
<dbReference type="InterPro" id="IPR022643">
    <property type="entry name" value="De-COase2_C"/>
</dbReference>
<keyword evidence="2 5" id="KW-0210">Decarboxylase</keyword>
<dbReference type="NCBIfam" id="TIGR01048">
    <property type="entry name" value="lysA"/>
    <property type="match status" value="1"/>
</dbReference>
<evidence type="ECO:0000259" key="10">
    <source>
        <dbReference type="Pfam" id="PF02784"/>
    </source>
</evidence>
<dbReference type="KEGG" id="fax:FUAX_43140"/>
<dbReference type="Proteomes" id="UP001348817">
    <property type="component" value="Plasmid pFA2"/>
</dbReference>
<feature type="binding site" evidence="5">
    <location>
        <position position="265"/>
    </location>
    <ligand>
        <name>substrate</name>
    </ligand>
</feature>
<evidence type="ECO:0000313" key="12">
    <source>
        <dbReference type="Proteomes" id="UP001348817"/>
    </source>
</evidence>
<proteinExistence type="inferred from homology"/>
<dbReference type="Gene3D" id="3.20.20.10">
    <property type="entry name" value="Alanine racemase"/>
    <property type="match status" value="1"/>
</dbReference>
<keyword evidence="5" id="KW-0028">Amino-acid biosynthesis</keyword>
<keyword evidence="12" id="KW-1185">Reference proteome</keyword>
<dbReference type="InterPro" id="IPR029066">
    <property type="entry name" value="PLP-binding_barrel"/>
</dbReference>
<evidence type="ECO:0000313" key="11">
    <source>
        <dbReference type="EMBL" id="BDD11882.1"/>
    </source>
</evidence>
<evidence type="ECO:0000256" key="3">
    <source>
        <dbReference type="ARBA" id="ARBA00022898"/>
    </source>
</evidence>
<evidence type="ECO:0000256" key="7">
    <source>
        <dbReference type="PIRSR" id="PIRSR600183-50"/>
    </source>
</evidence>
<feature type="binding site" evidence="5">
    <location>
        <position position="301"/>
    </location>
    <ligand>
        <name>substrate</name>
    </ligand>
</feature>
<dbReference type="InterPro" id="IPR022644">
    <property type="entry name" value="De-COase2_N"/>
</dbReference>
<dbReference type="PANTHER" id="PTHR43727:SF2">
    <property type="entry name" value="GROUP IV DECARBOXYLASE"/>
    <property type="match status" value="1"/>
</dbReference>
<feature type="domain" description="Orn/DAP/Arg decarboxylase 2 C-terminal" evidence="9">
    <location>
        <begin position="20"/>
        <end position="357"/>
    </location>
</feature>
<keyword evidence="3 5" id="KW-0663">Pyridoxal phosphate</keyword>
<comment type="pathway">
    <text evidence="5 8">Amino-acid biosynthesis; L-lysine biosynthesis via DAP pathway; L-lysine from DL-2,6-diaminopimelate: step 1/1.</text>
</comment>
<dbReference type="Gene3D" id="2.40.37.10">
    <property type="entry name" value="Lyase, Ornithine Decarboxylase, Chain A, domain 1"/>
    <property type="match status" value="1"/>
</dbReference>
<dbReference type="AlphaFoldDB" id="A0AAU9CY47"/>
<feature type="modified residue" description="N6-(pyridoxal phosphate)lysine" evidence="5 7">
    <location>
        <position position="50"/>
    </location>
</feature>
<dbReference type="Pfam" id="PF02784">
    <property type="entry name" value="Orn_Arg_deC_N"/>
    <property type="match status" value="1"/>
</dbReference>
<dbReference type="InterPro" id="IPR009006">
    <property type="entry name" value="Ala_racemase/Decarboxylase_C"/>
</dbReference>
<gene>
    <name evidence="5" type="primary">lysA</name>
    <name evidence="11" type="ORF">FUAX_43140</name>
</gene>
<feature type="binding site" evidence="5">
    <location>
        <position position="332"/>
    </location>
    <ligand>
        <name>substrate</name>
    </ligand>
</feature>
<dbReference type="InterPro" id="IPR000183">
    <property type="entry name" value="Orn/DAP/Arg_de-COase"/>
</dbReference>
<comment type="function">
    <text evidence="5">Specifically catalyzes the decarboxylation of meso-diaminopimelate (meso-DAP) to L-lysine.</text>
</comment>
<evidence type="ECO:0000256" key="4">
    <source>
        <dbReference type="ARBA" id="ARBA00023239"/>
    </source>
</evidence>
<feature type="binding site" evidence="5">
    <location>
        <begin position="262"/>
        <end position="265"/>
    </location>
    <ligand>
        <name>pyridoxal 5'-phosphate</name>
        <dbReference type="ChEBI" id="CHEBI:597326"/>
    </ligand>
</feature>
<evidence type="ECO:0000256" key="1">
    <source>
        <dbReference type="ARBA" id="ARBA00001933"/>
    </source>
</evidence>
<dbReference type="PANTHER" id="PTHR43727">
    <property type="entry name" value="DIAMINOPIMELATE DECARBOXYLASE"/>
    <property type="match status" value="1"/>
</dbReference>
<dbReference type="SUPFAM" id="SSF50621">
    <property type="entry name" value="Alanine racemase C-terminal domain-like"/>
    <property type="match status" value="1"/>
</dbReference>
<comment type="subunit">
    <text evidence="5">Homodimer.</text>
</comment>
<dbReference type="InterPro" id="IPR022653">
    <property type="entry name" value="De-COase2_pyr-phos_BS"/>
</dbReference>
<feature type="binding site" evidence="5">
    <location>
        <position position="359"/>
    </location>
    <ligand>
        <name>substrate</name>
    </ligand>
</feature>
<sequence>MKIQGLDLKDIAEEFGTPLYVYDGQKMKDQVATFRKAFSGVCIRINYACKALTNLSVMKLMKNEGTCLDTVSVPEIRMGLSVGFEPNEIIFTPNCVDFSEIVEAVDLGVNINIENIPNLEKFGKRYGSTVPCCVRMNPFIVSKENSEKVTWWHKQSKFGISVSQLEEARSIIDKYGIRVNGLHIHSSSVIMSREIFRKGAAKVFEIAETFEDLDFVDFGGGVKVRHKVDEDILDIYELAEGLKAEHAAFTERYGKEVDLWFEPGRFLVSESGTLLTRTTMVKTNGERVFAGVDSGFNHLIRPMFYDAYHEILNLDNPDGDKATYTVVGNICEIDNFAVDRELPEIKEGHLLALKNTGSYGYVMASNYNSRMRPAEVLVLDGKAHLVRKRDEFEDLVRNQIVLDFESEKVAE</sequence>
<dbReference type="Pfam" id="PF00278">
    <property type="entry name" value="Orn_DAP_Arg_deC"/>
    <property type="match status" value="1"/>
</dbReference>
<reference evidence="11 12" key="1">
    <citation type="submission" date="2021-12" db="EMBL/GenBank/DDBJ databases">
        <title>Genome sequencing of bacteria with rrn-lacking chromosome and rrn-plasmid.</title>
        <authorList>
            <person name="Anda M."/>
            <person name="Iwasaki W."/>
        </authorList>
    </citation>
    <scope>NUCLEOTIDE SEQUENCE [LARGE SCALE GENOMIC DNA]</scope>
    <source>
        <strain evidence="11 12">DSM 100852</strain>
        <plasmid evidence="11 12">pFA2</plasmid>
    </source>
</reference>
<dbReference type="HAMAP" id="MF_02120">
    <property type="entry name" value="LysA"/>
    <property type="match status" value="1"/>
</dbReference>
<dbReference type="EMBL" id="AP025316">
    <property type="protein sequence ID" value="BDD11882.1"/>
    <property type="molecule type" value="Genomic_DNA"/>
</dbReference>
<dbReference type="GO" id="GO:0008836">
    <property type="term" value="F:diaminopimelate decarboxylase activity"/>
    <property type="evidence" value="ECO:0007669"/>
    <property type="project" value="UniProtKB-UniRule"/>
</dbReference>
<evidence type="ECO:0000256" key="2">
    <source>
        <dbReference type="ARBA" id="ARBA00022793"/>
    </source>
</evidence>
<evidence type="ECO:0000256" key="6">
    <source>
        <dbReference type="NCBIfam" id="TIGR01048"/>
    </source>
</evidence>
<dbReference type="RefSeq" id="WP_338395283.1">
    <property type="nucleotide sequence ID" value="NZ_AP025316.1"/>
</dbReference>
<dbReference type="EC" id="4.1.1.20" evidence="5 6"/>
<dbReference type="GO" id="GO:0030170">
    <property type="term" value="F:pyridoxal phosphate binding"/>
    <property type="evidence" value="ECO:0007669"/>
    <property type="project" value="UniProtKB-UniRule"/>
</dbReference>
<dbReference type="CDD" id="cd06828">
    <property type="entry name" value="PLPDE_III_DapDC"/>
    <property type="match status" value="1"/>
</dbReference>
<feature type="binding site" evidence="5">
    <location>
        <position position="359"/>
    </location>
    <ligand>
        <name>pyridoxal 5'-phosphate</name>
        <dbReference type="ChEBI" id="CHEBI:597326"/>
    </ligand>
</feature>
<dbReference type="PROSITE" id="PS00878">
    <property type="entry name" value="ODR_DC_2_1"/>
    <property type="match status" value="1"/>
</dbReference>
<comment type="catalytic activity">
    <reaction evidence="5 8">
        <text>meso-2,6-diaminopimelate + H(+) = L-lysine + CO2</text>
        <dbReference type="Rhea" id="RHEA:15101"/>
        <dbReference type="ChEBI" id="CHEBI:15378"/>
        <dbReference type="ChEBI" id="CHEBI:16526"/>
        <dbReference type="ChEBI" id="CHEBI:32551"/>
        <dbReference type="ChEBI" id="CHEBI:57791"/>
        <dbReference type="EC" id="4.1.1.20"/>
    </reaction>
</comment>
<feature type="active site" description="Proton donor" evidence="7">
    <location>
        <position position="331"/>
    </location>
</feature>
<keyword evidence="5 8" id="KW-0457">Lysine biosynthesis</keyword>
<evidence type="ECO:0000256" key="5">
    <source>
        <dbReference type="HAMAP-Rule" id="MF_02120"/>
    </source>
</evidence>
<dbReference type="InterPro" id="IPR002986">
    <property type="entry name" value="DAP_deCOOHase_LysA"/>
</dbReference>
<dbReference type="PRINTS" id="PR01179">
    <property type="entry name" value="ODADCRBXLASE"/>
</dbReference>
<keyword evidence="11" id="KW-0614">Plasmid</keyword>
<name>A0AAU9CY47_9BACT</name>
<feature type="domain" description="Orn/DAP/Arg decarboxylase 2 N-terminal" evidence="10">
    <location>
        <begin position="26"/>
        <end position="269"/>
    </location>
</feature>